<keyword evidence="9 11" id="KW-0067">ATP-binding</keyword>
<dbReference type="Pfam" id="PF00118">
    <property type="entry name" value="Cpn60_TCP1"/>
    <property type="match status" value="1"/>
</dbReference>
<feature type="region of interest" description="Disordered" evidence="12">
    <location>
        <begin position="69"/>
        <end position="119"/>
    </location>
</feature>
<gene>
    <name evidence="14" type="ORF">WICPIJ_005943</name>
</gene>
<dbReference type="Gene3D" id="3.50.7.10">
    <property type="entry name" value="GroEL"/>
    <property type="match status" value="1"/>
</dbReference>
<evidence type="ECO:0000256" key="10">
    <source>
        <dbReference type="ARBA" id="ARBA00075294"/>
    </source>
</evidence>
<evidence type="ECO:0000313" key="14">
    <source>
        <dbReference type="EMBL" id="KAH3683070.1"/>
    </source>
</evidence>
<feature type="compositionally biased region" description="Basic and acidic residues" evidence="12">
    <location>
        <begin position="1035"/>
        <end position="1046"/>
    </location>
</feature>
<protein>
    <recommendedName>
        <fullName evidence="2">1-phosphatidylinositol-3-phosphate 5-kinase</fullName>
        <ecNumber evidence="2">2.7.1.150</ecNumber>
    </recommendedName>
    <alternativeName>
        <fullName evidence="10">Type III PIP kinase</fullName>
    </alternativeName>
</protein>
<evidence type="ECO:0000256" key="9">
    <source>
        <dbReference type="ARBA" id="ARBA00022840"/>
    </source>
</evidence>
<evidence type="ECO:0000256" key="2">
    <source>
        <dbReference type="ARBA" id="ARBA00012009"/>
    </source>
</evidence>
<dbReference type="OrthoDB" id="158357at2759"/>
<dbReference type="PANTHER" id="PTHR45748:SF7">
    <property type="entry name" value="1-PHOSPHATIDYLINOSITOL 3-PHOSPHATE 5-KINASE-RELATED"/>
    <property type="match status" value="1"/>
</dbReference>
<feature type="compositionally biased region" description="Basic and acidic residues" evidence="12">
    <location>
        <begin position="924"/>
        <end position="936"/>
    </location>
</feature>
<dbReference type="GO" id="GO:0008270">
    <property type="term" value="F:zinc ion binding"/>
    <property type="evidence" value="ECO:0007669"/>
    <property type="project" value="UniProtKB-KW"/>
</dbReference>
<keyword evidence="15" id="KW-1185">Reference proteome</keyword>
<dbReference type="FunFam" id="3.50.7.10:FF:000007">
    <property type="entry name" value="1-phosphatidylinositol 3-phosphate 5-kinase isoform X1"/>
    <property type="match status" value="1"/>
</dbReference>
<dbReference type="InterPro" id="IPR027409">
    <property type="entry name" value="GroEL-like_apical_dom_sf"/>
</dbReference>
<dbReference type="EC" id="2.7.1.150" evidence="2"/>
<dbReference type="InterPro" id="IPR002498">
    <property type="entry name" value="PInositol-4-P-4/5-kinase_core"/>
</dbReference>
<comment type="caution">
    <text evidence="14">The sequence shown here is derived from an EMBL/GenBank/DDBJ whole genome shotgun (WGS) entry which is preliminary data.</text>
</comment>
<evidence type="ECO:0000256" key="6">
    <source>
        <dbReference type="ARBA" id="ARBA00022771"/>
    </source>
</evidence>
<evidence type="ECO:0000256" key="7">
    <source>
        <dbReference type="ARBA" id="ARBA00022777"/>
    </source>
</evidence>
<dbReference type="GO" id="GO:0010008">
    <property type="term" value="C:endosome membrane"/>
    <property type="evidence" value="ECO:0007669"/>
    <property type="project" value="TreeGrafter"/>
</dbReference>
<dbReference type="SMART" id="SM00330">
    <property type="entry name" value="PIPKc"/>
    <property type="match status" value="1"/>
</dbReference>
<comment type="catalytic activity">
    <reaction evidence="1">
        <text>a 1,2-diacyl-sn-glycero-3-phospho-(1D-myo-inositol-3-phosphate) + ATP = a 1,2-diacyl-sn-glycero-3-phospho-(1D-myo-inositol-3,5-bisphosphate) + ADP + H(+)</text>
        <dbReference type="Rhea" id="RHEA:13609"/>
        <dbReference type="ChEBI" id="CHEBI:15378"/>
        <dbReference type="ChEBI" id="CHEBI:30616"/>
        <dbReference type="ChEBI" id="CHEBI:57923"/>
        <dbReference type="ChEBI" id="CHEBI:58088"/>
        <dbReference type="ChEBI" id="CHEBI:456216"/>
        <dbReference type="EC" id="2.7.1.150"/>
    </reaction>
</comment>
<feature type="region of interest" description="Disordered" evidence="12">
    <location>
        <begin position="924"/>
        <end position="1073"/>
    </location>
</feature>
<accession>A0A9P8Q4M8</accession>
<dbReference type="SUPFAM" id="SSF52029">
    <property type="entry name" value="GroEL apical domain-like"/>
    <property type="match status" value="1"/>
</dbReference>
<sequence>TRNLTDTSIDNHHQPSISLKDASDGAANEEAVLESPVAANAKNDNNPHDSGSEDEGSMSLYAALHFDHPHQSSDYKPTQSPHDSGRRTRDRRDTKSVERAQASLIRMRNRRKSKSKSNAGNILNYEANILNGSPIQGGNAVLDSSQVLSVGNVSFADGSLDPLEAPHGFNIFPAKPVSASSHSRALESNLVAVKQSKVKSELSDVCITHVRNILHQDLLLEGINSPERWESIILPLLTHVEDIEYDVKSGDNFDVRQYVKLKRLQGGAPEDTQIVDGIVFCKTLALKGMPKELINPRIALIMFPIEYVRSGQQHFMSLEPVLAQENEFINKLVQRIIALQPDAVFVGAPVSGIALRLLYEAGIVVSYNVKPQVMERIARLTQSDIVISMDKLARNIKLGTCSKLEVKTYAYGNRTKTLISLTGCDLRFGFTLLMRGGDNVLLRKIKESVEFMVYTSGHLKNETAFYHDNFIYSSPNAYKKMLEDSKRELENDEMFGIEFLREFRGRLLSISPIVKFDSPYLLIKARYFQKLVDEAKLDFARIESEPDVLNHYMSQIDLRIEDLGGGESEAKKIAKCMLTKRVSLLEESFTSKASQWSFFYTGAIGMLDISHHQNIVVLHSIVNTKTAMPCVTPYTLKIDFYWKNDVTLGRYIEQLIYTSQSPCPENCGSNLGEHYRTYVHGNAKIDVMVEKSLSRPPTIANTIFNWSYCKECGFTSPFTPLSDSSWKMSFGKFLELMFWSQRDSVTNLGTHSHDFAKDHIKFFTYNDLTIRMEYSKIDLLDIIPPKPKINWIPNTDIKLKLTLKQQVTEKCLNFFNGVSERLNRVKVDSISTDKMEAGQKRIEELKDRVTSEHDTTMLSIEEIYNTTEPIDHLPMNKVLRFVQDLSVEWDLEFQQFEQDYLPSEKDIARITALQLKKFFSDEREKAQGEGAEKETHTVQVETETLNPQEEGPPVSITTTTTIPVVTATTTSTASVHGFQPNNPVTSTDNSSSSPTPVPAPDSQNVSSAWTPQPSVPSISAVIEKDNIDDDTERNEDDKTVDNDPRKPTTSIESQPTSSARKVSDSSTSSETYFPKINSKGKVLEGIHKFEKLVSEQEKELKKSVSIGNIDLRAVAKLPIPPNSPLVLPKAPTSLSSVTPLVTPMLTPKNAITPNLTPMKARVTPEQPKLLTAISPAFEKKESGYFDREAFSSKFVGPKFGLSTKELEIQLKEGRQKSFGSATSKGEDSKVSKLTNYFDHLDNISREFELAREMERLKLSHNRYRAAPVSSSRPIVEVFENVDDAFNEEAQKKSVMNKPSIAGFVPKSGFFTDESSDATAKDESNKIPQTEKVSLMKTLANFWADRSATLWKPLDYPLSSSEHAFADSDVIIHEDEPSSLIAFSLSTIDYNQKINDLNATDDYESNMTKTKSSHLKYQFNSAGASLSCKIFFAGQFDAFRRKCGLEDNFIQSLARCVKWDSTGGKSGSAFLKTLDDRLVMKQLSAAELESFVDFAPKYFEYMAKTLFHETPTTLAKIFGFYQIHIKNPITGKNFKMDVLIMENLFYGKKNLRIFDLKGSMRNRHVERTGKENEVLLDENMVEYTNESPLFVREFDKKLLSGSLWNDTLFLSKLNVMDYSLVIGIDDMNRTITVGIIDCIRTFTWDKKLESWVKEKGLVGGGGTKEPTIITPRQYKNRFREAMDRYFLMVPDTWFQSAK</sequence>
<dbReference type="InterPro" id="IPR044769">
    <property type="entry name" value="PIKfyve_PIPKc"/>
</dbReference>
<dbReference type="FunFam" id="3.30.810.10:FF:000001">
    <property type="entry name" value="1-phosphatidylinositol 3-phosphate 5-kinase FAB1"/>
    <property type="match status" value="1"/>
</dbReference>
<dbReference type="Gene3D" id="3.30.800.10">
    <property type="entry name" value="Phosphatidylinositol Phosphate Kinase II Beta"/>
    <property type="match status" value="1"/>
</dbReference>
<evidence type="ECO:0000313" key="15">
    <source>
        <dbReference type="Proteomes" id="UP000774326"/>
    </source>
</evidence>
<dbReference type="InterPro" id="IPR027484">
    <property type="entry name" value="PInositol-4-P-5-kinase_N"/>
</dbReference>
<dbReference type="GO" id="GO:0005524">
    <property type="term" value="F:ATP binding"/>
    <property type="evidence" value="ECO:0007669"/>
    <property type="project" value="UniProtKB-UniRule"/>
</dbReference>
<evidence type="ECO:0000259" key="13">
    <source>
        <dbReference type="PROSITE" id="PS51455"/>
    </source>
</evidence>
<dbReference type="PROSITE" id="PS51455">
    <property type="entry name" value="PIPK"/>
    <property type="match status" value="1"/>
</dbReference>
<reference evidence="14" key="2">
    <citation type="submission" date="2021-01" db="EMBL/GenBank/DDBJ databases">
        <authorList>
            <person name="Schikora-Tamarit M.A."/>
        </authorList>
    </citation>
    <scope>NUCLEOTIDE SEQUENCE</scope>
    <source>
        <strain evidence="14">CBS2887</strain>
    </source>
</reference>
<dbReference type="GO" id="GO:0046854">
    <property type="term" value="P:phosphatidylinositol phosphate biosynthetic process"/>
    <property type="evidence" value="ECO:0007669"/>
    <property type="project" value="TreeGrafter"/>
</dbReference>
<dbReference type="SUPFAM" id="SSF56104">
    <property type="entry name" value="SAICAR synthase-like"/>
    <property type="match status" value="1"/>
</dbReference>
<keyword evidence="4" id="KW-0479">Metal-binding</keyword>
<dbReference type="FunFam" id="3.30.800.10:FF:000005">
    <property type="entry name" value="1-phosphatidylinositol-3-phosphate 5-kinase (Fab1)"/>
    <property type="match status" value="1"/>
</dbReference>
<dbReference type="InterPro" id="IPR002423">
    <property type="entry name" value="Cpn60/GroEL/TCP-1"/>
</dbReference>
<proteinExistence type="predicted"/>
<keyword evidence="7 11" id="KW-0418">Kinase</keyword>
<feature type="compositionally biased region" description="Basic and acidic residues" evidence="12">
    <location>
        <begin position="83"/>
        <end position="98"/>
    </location>
</feature>
<dbReference type="GO" id="GO:0000329">
    <property type="term" value="C:fungal-type vacuole membrane"/>
    <property type="evidence" value="ECO:0007669"/>
    <property type="project" value="TreeGrafter"/>
</dbReference>
<name>A0A9P8Q4M8_WICPI</name>
<keyword evidence="3 11" id="KW-0808">Transferase</keyword>
<feature type="compositionally biased region" description="Polar residues" evidence="12">
    <location>
        <begin position="937"/>
        <end position="947"/>
    </location>
</feature>
<evidence type="ECO:0000256" key="11">
    <source>
        <dbReference type="PROSITE-ProRule" id="PRU00781"/>
    </source>
</evidence>
<keyword evidence="5 11" id="KW-0547">Nucleotide-binding</keyword>
<dbReference type="PANTHER" id="PTHR45748">
    <property type="entry name" value="1-PHOSPHATIDYLINOSITOL 3-PHOSPHATE 5-KINASE-RELATED"/>
    <property type="match status" value="1"/>
</dbReference>
<feature type="domain" description="PIPK" evidence="13">
    <location>
        <begin position="1359"/>
        <end position="1685"/>
    </location>
</feature>
<evidence type="ECO:0000256" key="8">
    <source>
        <dbReference type="ARBA" id="ARBA00022833"/>
    </source>
</evidence>
<feature type="compositionally biased region" description="Polar residues" evidence="12">
    <location>
        <begin position="1001"/>
        <end position="1017"/>
    </location>
</feature>
<dbReference type="Pfam" id="PF01504">
    <property type="entry name" value="PIP5K"/>
    <property type="match status" value="1"/>
</dbReference>
<evidence type="ECO:0000256" key="3">
    <source>
        <dbReference type="ARBA" id="ARBA00022679"/>
    </source>
</evidence>
<feature type="region of interest" description="Disordered" evidence="12">
    <location>
        <begin position="1"/>
        <end position="56"/>
    </location>
</feature>
<dbReference type="Proteomes" id="UP000774326">
    <property type="component" value="Unassembled WGS sequence"/>
</dbReference>
<dbReference type="CDD" id="cd03334">
    <property type="entry name" value="Fab1_TCP"/>
    <property type="match status" value="1"/>
</dbReference>
<evidence type="ECO:0000256" key="4">
    <source>
        <dbReference type="ARBA" id="ARBA00022723"/>
    </source>
</evidence>
<evidence type="ECO:0000256" key="12">
    <source>
        <dbReference type="SAM" id="MobiDB-lite"/>
    </source>
</evidence>
<reference evidence="14" key="1">
    <citation type="journal article" date="2021" name="Open Biol.">
        <title>Shared evolutionary footprints suggest mitochondrial oxidative damage underlies multiple complex I losses in fungi.</title>
        <authorList>
            <person name="Schikora-Tamarit M.A."/>
            <person name="Marcet-Houben M."/>
            <person name="Nosek J."/>
            <person name="Gabaldon T."/>
        </authorList>
    </citation>
    <scope>NUCLEOTIDE SEQUENCE</scope>
    <source>
        <strain evidence="14">CBS2887</strain>
    </source>
</reference>
<keyword evidence="6" id="KW-0863">Zinc-finger</keyword>
<feature type="compositionally biased region" description="Polar residues" evidence="12">
    <location>
        <begin position="1047"/>
        <end position="1071"/>
    </location>
</feature>
<dbReference type="Gene3D" id="3.30.810.10">
    <property type="entry name" value="2-Layer Sandwich"/>
    <property type="match status" value="1"/>
</dbReference>
<evidence type="ECO:0000256" key="1">
    <source>
        <dbReference type="ARBA" id="ARBA00000768"/>
    </source>
</evidence>
<keyword evidence="8" id="KW-0862">Zinc</keyword>
<dbReference type="InterPro" id="IPR027483">
    <property type="entry name" value="PInositol-4-P-4/5-kinase_C_sf"/>
</dbReference>
<dbReference type="CDD" id="cd17300">
    <property type="entry name" value="PIPKc_PIKfyve"/>
    <property type="match status" value="1"/>
</dbReference>
<evidence type="ECO:0000256" key="5">
    <source>
        <dbReference type="ARBA" id="ARBA00022741"/>
    </source>
</evidence>
<feature type="non-terminal residue" evidence="14">
    <location>
        <position position="1"/>
    </location>
</feature>
<dbReference type="EMBL" id="JAEUBG010003237">
    <property type="protein sequence ID" value="KAH3683070.1"/>
    <property type="molecule type" value="Genomic_DNA"/>
</dbReference>
<feature type="compositionally biased region" description="Low complexity" evidence="12">
    <location>
        <begin position="952"/>
        <end position="994"/>
    </location>
</feature>
<dbReference type="GO" id="GO:0000285">
    <property type="term" value="F:1-phosphatidylinositol-3-phosphate 5-kinase activity"/>
    <property type="evidence" value="ECO:0007669"/>
    <property type="project" value="UniProtKB-EC"/>
</dbReference>
<organism evidence="14 15">
    <name type="scientific">Wickerhamomyces pijperi</name>
    <name type="common">Yeast</name>
    <name type="synonym">Pichia pijperi</name>
    <dbReference type="NCBI Taxonomy" id="599730"/>
    <lineage>
        <taxon>Eukaryota</taxon>
        <taxon>Fungi</taxon>
        <taxon>Dikarya</taxon>
        <taxon>Ascomycota</taxon>
        <taxon>Saccharomycotina</taxon>
        <taxon>Saccharomycetes</taxon>
        <taxon>Phaffomycetales</taxon>
        <taxon>Wickerhamomycetaceae</taxon>
        <taxon>Wickerhamomyces</taxon>
    </lineage>
</organism>